<dbReference type="SMART" id="SM00248">
    <property type="entry name" value="ANK"/>
    <property type="match status" value="4"/>
</dbReference>
<accession>A0A7D8UVS7</accession>
<name>A0A7D8UVS7_9HELO</name>
<gene>
    <name evidence="4" type="ORF">LCER1_G004180</name>
</gene>
<evidence type="ECO:0000313" key="5">
    <source>
        <dbReference type="Proteomes" id="UP000481288"/>
    </source>
</evidence>
<dbReference type="PANTHER" id="PTHR24189">
    <property type="entry name" value="MYOTROPHIN"/>
    <property type="match status" value="1"/>
</dbReference>
<dbReference type="SUPFAM" id="SSF48403">
    <property type="entry name" value="Ankyrin repeat"/>
    <property type="match status" value="1"/>
</dbReference>
<sequence>MGSAYDDLPQQPVSLRDRSSSSSSSSYSSSSSSASLEAVGQQGLDSKGEALASLRRQDLLHNNLLNALRAGNLEIARHLLSTGAPILRDTPTSILSAPPAQQIPLFELFTHYGWTPNTPGFYGAVLLPKVVINLPLLQWFLEHGADPNLGKQYNHRDRMGTSDTDSRWRAGQERGPLHAAAGACPPGTPAGAQLNAGVISSKEFDTSRIPVMELLVEHGADVNQAEDWRLVLAQYPIVRAAMAGAVERVKWLLAHGADPEAVGGFGSAIDHAKWRGNTEMKRVLGIPVDTL</sequence>
<keyword evidence="1" id="KW-0677">Repeat</keyword>
<proteinExistence type="predicted"/>
<dbReference type="PANTHER" id="PTHR24189:SF50">
    <property type="entry name" value="ANKYRIN REPEAT AND SOCS BOX PROTEIN 2"/>
    <property type="match status" value="1"/>
</dbReference>
<dbReference type="EMBL" id="QGMG01000079">
    <property type="protein sequence ID" value="TVY57673.1"/>
    <property type="molecule type" value="Genomic_DNA"/>
</dbReference>
<evidence type="ECO:0000256" key="1">
    <source>
        <dbReference type="ARBA" id="ARBA00022737"/>
    </source>
</evidence>
<feature type="compositionally biased region" description="Low complexity" evidence="3">
    <location>
        <begin position="20"/>
        <end position="35"/>
    </location>
</feature>
<keyword evidence="2" id="KW-0040">ANK repeat</keyword>
<dbReference type="InterPro" id="IPR002110">
    <property type="entry name" value="Ankyrin_rpt"/>
</dbReference>
<dbReference type="OrthoDB" id="194358at2759"/>
<dbReference type="InterPro" id="IPR036770">
    <property type="entry name" value="Ankyrin_rpt-contain_sf"/>
</dbReference>
<dbReference type="Gene3D" id="1.25.40.20">
    <property type="entry name" value="Ankyrin repeat-containing domain"/>
    <property type="match status" value="1"/>
</dbReference>
<evidence type="ECO:0000256" key="3">
    <source>
        <dbReference type="SAM" id="MobiDB-lite"/>
    </source>
</evidence>
<reference evidence="4 5" key="1">
    <citation type="submission" date="2018-05" db="EMBL/GenBank/DDBJ databases">
        <title>Whole genome sequencing for identification of molecular markers to develop diagnostic detection tools for the regulated plant pathogen Lachnellula willkommii.</title>
        <authorList>
            <person name="Giroux E."/>
            <person name="Bilodeau G."/>
        </authorList>
    </citation>
    <scope>NUCLEOTIDE SEQUENCE [LARGE SCALE GENOMIC DNA]</scope>
    <source>
        <strain evidence="4 5">CBS 625.97</strain>
    </source>
</reference>
<protein>
    <submittedName>
        <fullName evidence="4">Uncharacterized protein</fullName>
    </submittedName>
</protein>
<dbReference type="InterPro" id="IPR050745">
    <property type="entry name" value="Multifunctional_regulatory"/>
</dbReference>
<dbReference type="Pfam" id="PF13637">
    <property type="entry name" value="Ank_4"/>
    <property type="match status" value="1"/>
</dbReference>
<dbReference type="Proteomes" id="UP000481288">
    <property type="component" value="Unassembled WGS sequence"/>
</dbReference>
<keyword evidence="5" id="KW-1185">Reference proteome</keyword>
<comment type="caution">
    <text evidence="4">The sequence shown here is derived from an EMBL/GenBank/DDBJ whole genome shotgun (WGS) entry which is preliminary data.</text>
</comment>
<dbReference type="AlphaFoldDB" id="A0A7D8UVS7"/>
<organism evidence="4 5">
    <name type="scientific">Lachnellula cervina</name>
    <dbReference type="NCBI Taxonomy" id="1316786"/>
    <lineage>
        <taxon>Eukaryota</taxon>
        <taxon>Fungi</taxon>
        <taxon>Dikarya</taxon>
        <taxon>Ascomycota</taxon>
        <taxon>Pezizomycotina</taxon>
        <taxon>Leotiomycetes</taxon>
        <taxon>Helotiales</taxon>
        <taxon>Lachnaceae</taxon>
        <taxon>Lachnellula</taxon>
    </lineage>
</organism>
<evidence type="ECO:0000313" key="4">
    <source>
        <dbReference type="EMBL" id="TVY57673.1"/>
    </source>
</evidence>
<feature type="region of interest" description="Disordered" evidence="3">
    <location>
        <begin position="1"/>
        <end position="39"/>
    </location>
</feature>
<evidence type="ECO:0000256" key="2">
    <source>
        <dbReference type="ARBA" id="ARBA00023043"/>
    </source>
</evidence>